<feature type="region of interest" description="Disordered" evidence="1">
    <location>
        <begin position="17"/>
        <end position="45"/>
    </location>
</feature>
<organism evidence="2 3">
    <name type="scientific">Nesidiocoris tenuis</name>
    <dbReference type="NCBI Taxonomy" id="355587"/>
    <lineage>
        <taxon>Eukaryota</taxon>
        <taxon>Metazoa</taxon>
        <taxon>Ecdysozoa</taxon>
        <taxon>Arthropoda</taxon>
        <taxon>Hexapoda</taxon>
        <taxon>Insecta</taxon>
        <taxon>Pterygota</taxon>
        <taxon>Neoptera</taxon>
        <taxon>Paraneoptera</taxon>
        <taxon>Hemiptera</taxon>
        <taxon>Heteroptera</taxon>
        <taxon>Panheteroptera</taxon>
        <taxon>Cimicomorpha</taxon>
        <taxon>Miridae</taxon>
        <taxon>Dicyphina</taxon>
        <taxon>Nesidiocoris</taxon>
    </lineage>
</organism>
<protein>
    <recommendedName>
        <fullName evidence="4">SH3 domain-containing protein</fullName>
    </recommendedName>
</protein>
<evidence type="ECO:0000256" key="1">
    <source>
        <dbReference type="SAM" id="MobiDB-lite"/>
    </source>
</evidence>
<dbReference type="OrthoDB" id="10047268at2759"/>
<feature type="region of interest" description="Disordered" evidence="1">
    <location>
        <begin position="205"/>
        <end position="246"/>
    </location>
</feature>
<feature type="compositionally biased region" description="Polar residues" evidence="1">
    <location>
        <begin position="354"/>
        <end position="369"/>
    </location>
</feature>
<proteinExistence type="predicted"/>
<evidence type="ECO:0008006" key="4">
    <source>
        <dbReference type="Google" id="ProtNLM"/>
    </source>
</evidence>
<accession>A0A6H5GXV1</accession>
<feature type="compositionally biased region" description="Basic residues" evidence="1">
    <location>
        <begin position="215"/>
        <end position="239"/>
    </location>
</feature>
<sequence>MMFTHVPRFQLKVQEAMKKKEKIDRDHEEGGRAGPGQLRLSGENPTPRTAVYFTVIDSKRLHRPSIVALNKLFSLPLQTGKSCGNENAAVPQSFLREIRAGVLVGACSAASGGSRNDDTYMYDEDSARLGQHWYDEPPYESDPEDFLMSDTPPGGPHASSRLSSLSMETSRSEHLEMDVYHRLRPYNPQASSSSTVQRLRAKCNADMSSSSGKSLGRRHHHHHHHHHHHVHHRHRHPHHSSAESLPSASRAIDNFLKNARISRLHGSLNAGNLLTSIWSKFVNSALHFLQKGDIIEVMSMSSSGLWRGRAHNRTGHFKFINVELLSGAGVPHHHGLPFLDDDAKSDVSARRSANGLSRPQQQPSTSMENCVSGCANRPTTLEQMLQAIHMEVRTSVLPILQK</sequence>
<feature type="region of interest" description="Disordered" evidence="1">
    <location>
        <begin position="349"/>
        <end position="371"/>
    </location>
</feature>
<evidence type="ECO:0000313" key="2">
    <source>
        <dbReference type="EMBL" id="CAB0009560.1"/>
    </source>
</evidence>
<dbReference type="SUPFAM" id="SSF50044">
    <property type="entry name" value="SH3-domain"/>
    <property type="match status" value="1"/>
</dbReference>
<feature type="region of interest" description="Disordered" evidence="1">
    <location>
        <begin position="140"/>
        <end position="167"/>
    </location>
</feature>
<dbReference type="InterPro" id="IPR036028">
    <property type="entry name" value="SH3-like_dom_sf"/>
</dbReference>
<gene>
    <name evidence="2" type="ORF">NTEN_LOCUS14694</name>
</gene>
<dbReference type="Proteomes" id="UP000479000">
    <property type="component" value="Unassembled WGS sequence"/>
</dbReference>
<dbReference type="Gene3D" id="2.30.30.40">
    <property type="entry name" value="SH3 Domains"/>
    <property type="match status" value="1"/>
</dbReference>
<dbReference type="AlphaFoldDB" id="A0A6H5GXV1"/>
<keyword evidence="3" id="KW-1185">Reference proteome</keyword>
<name>A0A6H5GXV1_9HEMI</name>
<dbReference type="EMBL" id="CADCXU010021831">
    <property type="protein sequence ID" value="CAB0009560.1"/>
    <property type="molecule type" value="Genomic_DNA"/>
</dbReference>
<evidence type="ECO:0000313" key="3">
    <source>
        <dbReference type="Proteomes" id="UP000479000"/>
    </source>
</evidence>
<feature type="compositionally biased region" description="Basic and acidic residues" evidence="1">
    <location>
        <begin position="17"/>
        <end position="31"/>
    </location>
</feature>
<reference evidence="2 3" key="1">
    <citation type="submission" date="2020-02" db="EMBL/GenBank/DDBJ databases">
        <authorList>
            <person name="Ferguson B K."/>
        </authorList>
    </citation>
    <scope>NUCLEOTIDE SEQUENCE [LARGE SCALE GENOMIC DNA]</scope>
</reference>